<dbReference type="InterPro" id="IPR042070">
    <property type="entry name" value="PucR_C-HTH_sf"/>
</dbReference>
<keyword evidence="5" id="KW-1185">Reference proteome</keyword>
<organism evidence="4 5">
    <name type="scientific">Micrococcus endophyticus</name>
    <dbReference type="NCBI Taxonomy" id="455343"/>
    <lineage>
        <taxon>Bacteria</taxon>
        <taxon>Bacillati</taxon>
        <taxon>Actinomycetota</taxon>
        <taxon>Actinomycetes</taxon>
        <taxon>Micrococcales</taxon>
        <taxon>Micrococcaceae</taxon>
        <taxon>Micrococcus</taxon>
    </lineage>
</organism>
<evidence type="ECO:0000256" key="1">
    <source>
        <dbReference type="SAM" id="MobiDB-lite"/>
    </source>
</evidence>
<dbReference type="PANTHER" id="PTHR33744">
    <property type="entry name" value="CARBOHYDRATE DIACID REGULATOR"/>
    <property type="match status" value="1"/>
</dbReference>
<dbReference type="InterPro" id="IPR051448">
    <property type="entry name" value="CdaR-like_regulators"/>
</dbReference>
<dbReference type="AlphaFoldDB" id="A0A7W9N167"/>
<feature type="domain" description="PucR-like N-terminal" evidence="3">
    <location>
        <begin position="14"/>
        <end position="178"/>
    </location>
</feature>
<accession>A0A7W9N167</accession>
<dbReference type="Pfam" id="PF25906">
    <property type="entry name" value="PucR-like_N"/>
    <property type="match status" value="1"/>
</dbReference>
<evidence type="ECO:0000313" key="4">
    <source>
        <dbReference type="EMBL" id="MBB5849493.1"/>
    </source>
</evidence>
<evidence type="ECO:0000259" key="2">
    <source>
        <dbReference type="Pfam" id="PF13556"/>
    </source>
</evidence>
<dbReference type="EMBL" id="JACHMW010000001">
    <property type="protein sequence ID" value="MBB5849493.1"/>
    <property type="molecule type" value="Genomic_DNA"/>
</dbReference>
<reference evidence="4 5" key="1">
    <citation type="submission" date="2020-08" db="EMBL/GenBank/DDBJ databases">
        <title>Sequencing the genomes of 1000 actinobacteria strains.</title>
        <authorList>
            <person name="Klenk H.-P."/>
        </authorList>
    </citation>
    <scope>NUCLEOTIDE SEQUENCE [LARGE SCALE GENOMIC DNA]</scope>
    <source>
        <strain evidence="4 5">DSM 17945</strain>
    </source>
</reference>
<feature type="region of interest" description="Disordered" evidence="1">
    <location>
        <begin position="286"/>
        <end position="318"/>
    </location>
</feature>
<evidence type="ECO:0000313" key="5">
    <source>
        <dbReference type="Proteomes" id="UP000567246"/>
    </source>
</evidence>
<dbReference type="PANTHER" id="PTHR33744:SF1">
    <property type="entry name" value="DNA-BINDING TRANSCRIPTIONAL ACTIVATOR ADER"/>
    <property type="match status" value="1"/>
</dbReference>
<gene>
    <name evidence="4" type="ORF">HDA33_002057</name>
</gene>
<comment type="caution">
    <text evidence="4">The sequence shown here is derived from an EMBL/GenBank/DDBJ whole genome shotgun (WGS) entry which is preliminary data.</text>
</comment>
<name>A0A7W9N167_9MICC</name>
<dbReference type="Proteomes" id="UP000567246">
    <property type="component" value="Unassembled WGS sequence"/>
</dbReference>
<feature type="domain" description="PucR C-terminal helix-turn-helix" evidence="2">
    <location>
        <begin position="371"/>
        <end position="427"/>
    </location>
</feature>
<dbReference type="InterPro" id="IPR025736">
    <property type="entry name" value="PucR_C-HTH_dom"/>
</dbReference>
<proteinExistence type="predicted"/>
<dbReference type="Pfam" id="PF13556">
    <property type="entry name" value="HTH_30"/>
    <property type="match status" value="1"/>
</dbReference>
<sequence length="435" mass="46331">MTSPRPESDWRPPWQDLPADLPGRLAHALPGIMERIIQTVPDQIPAYAAARDGRYGKNLTLGVTTALEQLMSLPGTSRPALSAESRELMARLGAGEFREGRSMDALLGAYRTSARIVFRDLSAECARLGMDMSVVIELGESIWAYIDELSAVSAQAYAEAQSAQAGVRELHRTALAAALVRGGAEEKEVERLAALADWRVPARLAVVALPPDAGQAVRARLGRAGLVVERDSEVVAVVAADAPARRRRLLRILAGTAAVVGPAVEWPLAPHSYRVARTLAGQEAARRTAEQRAAARPEGDGSAADGPGAEEAVGFEPVGGADPAAGTPILAEEHLARVVLGAEPRVVAELAERVLAPLAELTDAKRTVLEQTLLSWLVHWGQRAPIAAELSVHPQTVGYRVARLRELFGDALEDPDARFDLELVLRARAEGVAAG</sequence>
<evidence type="ECO:0008006" key="6">
    <source>
        <dbReference type="Google" id="ProtNLM"/>
    </source>
</evidence>
<dbReference type="InterPro" id="IPR058663">
    <property type="entry name" value="PucR-like_N"/>
</dbReference>
<dbReference type="RefSeq" id="WP_184173083.1">
    <property type="nucleotide sequence ID" value="NZ_BAABAG010000012.1"/>
</dbReference>
<protein>
    <recommendedName>
        <fullName evidence="6">PucR family transcriptional regulator</fullName>
    </recommendedName>
</protein>
<dbReference type="Gene3D" id="1.10.10.2840">
    <property type="entry name" value="PucR C-terminal helix-turn-helix domain"/>
    <property type="match status" value="1"/>
</dbReference>
<feature type="compositionally biased region" description="Basic and acidic residues" evidence="1">
    <location>
        <begin position="286"/>
        <end position="299"/>
    </location>
</feature>
<evidence type="ECO:0000259" key="3">
    <source>
        <dbReference type="Pfam" id="PF25906"/>
    </source>
</evidence>